<organism evidence="2 3">
    <name type="scientific">Paraburkholderia diazotrophica</name>
    <dbReference type="NCBI Taxonomy" id="667676"/>
    <lineage>
        <taxon>Bacteria</taxon>
        <taxon>Pseudomonadati</taxon>
        <taxon>Pseudomonadota</taxon>
        <taxon>Betaproteobacteria</taxon>
        <taxon>Burkholderiales</taxon>
        <taxon>Burkholderiaceae</taxon>
        <taxon>Paraburkholderia</taxon>
    </lineage>
</organism>
<evidence type="ECO:0000313" key="2">
    <source>
        <dbReference type="EMBL" id="SEJ91284.1"/>
    </source>
</evidence>
<feature type="domain" description="DUF2779" evidence="1">
    <location>
        <begin position="303"/>
        <end position="426"/>
    </location>
</feature>
<dbReference type="InterPro" id="IPR021301">
    <property type="entry name" value="DUF2779"/>
</dbReference>
<evidence type="ECO:0000259" key="1">
    <source>
        <dbReference type="Pfam" id="PF11074"/>
    </source>
</evidence>
<proteinExistence type="predicted"/>
<protein>
    <recommendedName>
        <fullName evidence="1">DUF2779 domain-containing protein</fullName>
    </recommendedName>
</protein>
<gene>
    <name evidence="2" type="ORF">SAMN05192539_102349</name>
</gene>
<dbReference type="Proteomes" id="UP000198866">
    <property type="component" value="Unassembled WGS sequence"/>
</dbReference>
<dbReference type="EMBL" id="FNYE01000023">
    <property type="protein sequence ID" value="SEJ91284.1"/>
    <property type="molecule type" value="Genomic_DNA"/>
</dbReference>
<accession>A0A1H7CPZ1</accession>
<keyword evidence="3" id="KW-1185">Reference proteome</keyword>
<sequence length="502" mass="56045">MSMRPLSKSKLMAYRQCAKRLWLEVHRPGLREDSAATRASFRTGHQVGALAQRLYDVKGEGTTIELRLGNVNEALARTQDALCTSGPIFEAGFAIDGALSFADVMLRTDTSDSTAWHMVEVKSSTEIKDYYLDDAAIQAFIVKRAGVALETIALAHINRNWVYRGDGDYRGLLAEHDVSRHAFGREDEVQTWIDAAQAVVRQPDEPDVRINRQCVTPYACGFLAHCERAEPRAEHPVQWLPRIQRKALKGWIEAHPGGDLNDVPDDLLTDMQRRVKTHTLSGETFFDAQGAAADLAGHGLPAYFLDFETIQFAVPIWKGTRPFQQIPFQFSVHQLCSDGRLDHRSFVDLSGGDPSLAFADALVSACGDTGPVFAYNASFEATRIRELAGRFGHVATALLAIEARIVDLLRITERRYYHPGQRGSWSIKSVLPAIAPELNYRALEGVQDGSMAMEAFREAIATETSSQRRVQIEQQLIDYCALDTYAMVRLWQFFAGRRDLAL</sequence>
<reference evidence="3" key="1">
    <citation type="submission" date="2016-10" db="EMBL/GenBank/DDBJ databases">
        <authorList>
            <person name="Varghese N."/>
            <person name="Submissions S."/>
        </authorList>
    </citation>
    <scope>NUCLEOTIDE SEQUENCE [LARGE SCALE GENOMIC DNA]</scope>
    <source>
        <strain evidence="3">LMG 26031</strain>
    </source>
</reference>
<dbReference type="Pfam" id="PF11074">
    <property type="entry name" value="DUF2779"/>
    <property type="match status" value="1"/>
</dbReference>
<name>A0A1H7CPZ1_9BURK</name>
<dbReference type="AlphaFoldDB" id="A0A1H7CPZ1"/>
<evidence type="ECO:0000313" key="3">
    <source>
        <dbReference type="Proteomes" id="UP000198866"/>
    </source>
</evidence>